<dbReference type="RefSeq" id="WP_066977411.1">
    <property type="nucleotide sequence ID" value="NZ_LUUI01000032.1"/>
</dbReference>
<accession>A0A177NRJ1</accession>
<proteinExistence type="predicted"/>
<organism evidence="1 2">
    <name type="scientific">Methylomonas lenta</name>
    <dbReference type="NCBI Taxonomy" id="980561"/>
    <lineage>
        <taxon>Bacteria</taxon>
        <taxon>Pseudomonadati</taxon>
        <taxon>Pseudomonadota</taxon>
        <taxon>Gammaproteobacteria</taxon>
        <taxon>Methylococcales</taxon>
        <taxon>Methylococcaceae</taxon>
        <taxon>Methylomonas</taxon>
    </lineage>
</organism>
<dbReference type="EMBL" id="LUUI01000032">
    <property type="protein sequence ID" value="OAI20688.1"/>
    <property type="molecule type" value="Genomic_DNA"/>
</dbReference>
<sequence length="158" mass="18701">MKIHRLYRRQALQMHPEQAWQFFSSPHNLNQITPSFFNVDITSPVPDDIYAGLMISYRMKAVFGIPMAWLSEVSHCEKPKRFIYQQRVGPFHFWSHEVSFTQNGETVILEDIVFYSMRWSWLGDLLHTLVIENKLKGIFDVRQDYLQTNWGLSSTECL</sequence>
<dbReference type="InterPro" id="IPR023393">
    <property type="entry name" value="START-like_dom_sf"/>
</dbReference>
<dbReference type="CDD" id="cd07820">
    <property type="entry name" value="SRPBCC_3"/>
    <property type="match status" value="1"/>
</dbReference>
<dbReference type="SUPFAM" id="SSF55961">
    <property type="entry name" value="Bet v1-like"/>
    <property type="match status" value="1"/>
</dbReference>
<dbReference type="AlphaFoldDB" id="A0A177NRJ1"/>
<protein>
    <submittedName>
        <fullName evidence="1">Uncharacterized protein</fullName>
    </submittedName>
</protein>
<gene>
    <name evidence="1" type="ORF">A1359_20545</name>
</gene>
<dbReference type="Proteomes" id="UP000078476">
    <property type="component" value="Unassembled WGS sequence"/>
</dbReference>
<name>A0A177NRJ1_9GAMM</name>
<evidence type="ECO:0000313" key="1">
    <source>
        <dbReference type="EMBL" id="OAI20688.1"/>
    </source>
</evidence>
<reference evidence="1 2" key="1">
    <citation type="submission" date="2016-03" db="EMBL/GenBank/DDBJ databases">
        <authorList>
            <person name="Ploux O."/>
        </authorList>
    </citation>
    <scope>NUCLEOTIDE SEQUENCE [LARGE SCALE GENOMIC DNA]</scope>
    <source>
        <strain evidence="1 2">R-45370</strain>
    </source>
</reference>
<dbReference type="Gene3D" id="3.30.530.20">
    <property type="match status" value="1"/>
</dbReference>
<dbReference type="STRING" id="980561.A1359_20545"/>
<evidence type="ECO:0000313" key="2">
    <source>
        <dbReference type="Proteomes" id="UP000078476"/>
    </source>
</evidence>
<keyword evidence="2" id="KW-1185">Reference proteome</keyword>
<comment type="caution">
    <text evidence="1">The sequence shown here is derived from an EMBL/GenBank/DDBJ whole genome shotgun (WGS) entry which is preliminary data.</text>
</comment>
<dbReference type="OrthoDB" id="9801773at2"/>